<dbReference type="GO" id="GO:0003723">
    <property type="term" value="F:RNA binding"/>
    <property type="evidence" value="ECO:0007669"/>
    <property type="project" value="TreeGrafter"/>
</dbReference>
<dbReference type="SUPFAM" id="SSF48371">
    <property type="entry name" value="ARM repeat"/>
    <property type="match status" value="1"/>
</dbReference>
<dbReference type="GO" id="GO:0005049">
    <property type="term" value="F:nuclear export signal receptor activity"/>
    <property type="evidence" value="ECO:0007669"/>
    <property type="project" value="InterPro"/>
</dbReference>
<evidence type="ECO:0000313" key="5">
    <source>
        <dbReference type="Proteomes" id="UP000268162"/>
    </source>
</evidence>
<feature type="domain" description="Importin N-terminal" evidence="2">
    <location>
        <begin position="53"/>
        <end position="117"/>
    </location>
</feature>
<dbReference type="PANTHER" id="PTHR11223:SF3">
    <property type="entry name" value="EXPORTIN-5"/>
    <property type="match status" value="1"/>
</dbReference>
<dbReference type="InterPro" id="IPR011989">
    <property type="entry name" value="ARM-like"/>
</dbReference>
<sequence length="1237" mass="139769">MPMDNQAIAQIVQALNTVHSGTQVTAEQRHQAERPPAYSSLWVDWLVGGDSEICENAKESPQAALYGHHLAHQAQGYPDTARHFGLSLIENTIRYRWDDAHYSDSDRLQIRDAVVQLATEGLKPEGHELHFIKEKVAQLLTGLTERLWPQQWPELDQVLQTMYATSPTLQEISLVAIKNLADDLGPFEDPLAILRKQDLTDALICVSLSSPALQLAYPKGIKSHANKSVTVMPVLTDNVGWLVRWTTTMRDFHSKMVQPNFSLPSDSAALLRFHFDTLRTILEITHLKGLLEINWPTLLADYLELTHYPEFQKLAVELWLVLSNRHFSDAADRHDFLSQWLTPEILPRWSAIYQHYHQTRADDDSDEAACGLRLVQGTCQMIINHICHRSSRHSLPDYFSHLIELVLKMSESPNILISSQVMPVWTAAYKHKRTGEWLRAQLPLPRMLMLCINLAIQCGTVLHACNVDPEDSLLPEFDGLGLQRNYFVGIRLRALELIQQAVIINPADTLAWLYEQLRPVFARPASDRFDIEQETALYITAFVMDTPLNGLDPATESAVNQVKDGLCERLLEFSPLHEDTVTRQLQTFCNFSSVFQRNDQLLFMFLEKVFALMLQAEPEYSESPMARANGTIHNWQAFQVQRKCATTLVKLALAIPDTFLRCYPQVSEAAGRIVHNSRVPQSNKFHIYDFLLTICFHSSAPLEDKLNVSSSIINPFLTKWAELQPYCETETGFLELLGVPYLNQAQENIREPEYTLIKDRRNDLLQALSVFFVLARRTVNPRKPTESIAVVWERCLPTVLPQLLHLIHHIHGLWSRQFLTQIDPEFQAIVDMSELERRTLINNQSLGQLGKKDEAKAPSPRLGSPFQIALRALKNWLDIARETSYELLGLLVSLDNFYKVDPGLGHVSKLVFGNSAYISNYHWKQLIQHVIVPVAMDAPLAQLDSFLPGFLCPLLEFMQGKLTTEWSALVQRGLFLSTPEEQERYNTGEVEISDVTDEIVTENMLRSLTKAWTDLIVKLVNMDFVAREGSAAAAAPPTPTVTNTIEYILSHPALSVAVIRQFGMLLCLKDSICSLAAVNTVMKMSPKWVDYPHLYPVVARDLLLAAFQALNDPYHADNQEVIIGLVAVIYTTFRPVTDIPQQVLTTIPGVTAADIDAFNAKIVATGSQKEKKAVCKMFLQSIIGMDQSKWFAKRVSSTSRNMKVSPFNVHSDTVPAAHMSSSVVDLDPYFNLADIMP</sequence>
<dbReference type="EMBL" id="ML002230">
    <property type="protein sequence ID" value="RKP40009.1"/>
    <property type="molecule type" value="Genomic_DNA"/>
</dbReference>
<dbReference type="InterPro" id="IPR016024">
    <property type="entry name" value="ARM-type_fold"/>
</dbReference>
<name>A0A4V1J5R8_9FUNG</name>
<dbReference type="InterPro" id="IPR001494">
    <property type="entry name" value="Importin-beta_N"/>
</dbReference>
<dbReference type="InterPro" id="IPR045478">
    <property type="entry name" value="Exportin-5_C"/>
</dbReference>
<gene>
    <name evidence="4" type="ORF">BJ085DRAFT_31020</name>
</gene>
<dbReference type="Pfam" id="PF19273">
    <property type="entry name" value="Exportin-5"/>
    <property type="match status" value="1"/>
</dbReference>
<protein>
    <submittedName>
        <fullName evidence="4">Armadillo-type protein</fullName>
    </submittedName>
</protein>
<evidence type="ECO:0000259" key="3">
    <source>
        <dbReference type="Pfam" id="PF19273"/>
    </source>
</evidence>
<dbReference type="GO" id="GO:0006405">
    <property type="term" value="P:RNA export from nucleus"/>
    <property type="evidence" value="ECO:0007669"/>
    <property type="project" value="TreeGrafter"/>
</dbReference>
<dbReference type="GO" id="GO:0005737">
    <property type="term" value="C:cytoplasm"/>
    <property type="evidence" value="ECO:0007669"/>
    <property type="project" value="TreeGrafter"/>
</dbReference>
<evidence type="ECO:0000313" key="4">
    <source>
        <dbReference type="EMBL" id="RKP40009.1"/>
    </source>
</evidence>
<evidence type="ECO:0000259" key="2">
    <source>
        <dbReference type="Pfam" id="PF03810"/>
    </source>
</evidence>
<dbReference type="Proteomes" id="UP000268162">
    <property type="component" value="Unassembled WGS sequence"/>
</dbReference>
<proteinExistence type="inferred from homology"/>
<dbReference type="Pfam" id="PF03810">
    <property type="entry name" value="IBN_N"/>
    <property type="match status" value="1"/>
</dbReference>
<organism evidence="4 5">
    <name type="scientific">Dimargaris cristalligena</name>
    <dbReference type="NCBI Taxonomy" id="215637"/>
    <lineage>
        <taxon>Eukaryota</taxon>
        <taxon>Fungi</taxon>
        <taxon>Fungi incertae sedis</taxon>
        <taxon>Zoopagomycota</taxon>
        <taxon>Kickxellomycotina</taxon>
        <taxon>Dimargaritomycetes</taxon>
        <taxon>Dimargaritales</taxon>
        <taxon>Dimargaritaceae</taxon>
        <taxon>Dimargaris</taxon>
    </lineage>
</organism>
<dbReference type="InterPro" id="IPR045065">
    <property type="entry name" value="XPO1/5"/>
</dbReference>
<comment type="similarity">
    <text evidence="1">Belongs to the exportin family.</text>
</comment>
<dbReference type="STRING" id="215637.A0A4V1J5R8"/>
<keyword evidence="5" id="KW-1185">Reference proteome</keyword>
<accession>A0A4V1J5R8</accession>
<dbReference type="GO" id="GO:0005634">
    <property type="term" value="C:nucleus"/>
    <property type="evidence" value="ECO:0007669"/>
    <property type="project" value="TreeGrafter"/>
</dbReference>
<reference evidence="5" key="1">
    <citation type="journal article" date="2018" name="Nat. Microbiol.">
        <title>Leveraging single-cell genomics to expand the fungal tree of life.</title>
        <authorList>
            <person name="Ahrendt S.R."/>
            <person name="Quandt C.A."/>
            <person name="Ciobanu D."/>
            <person name="Clum A."/>
            <person name="Salamov A."/>
            <person name="Andreopoulos B."/>
            <person name="Cheng J.F."/>
            <person name="Woyke T."/>
            <person name="Pelin A."/>
            <person name="Henrissat B."/>
            <person name="Reynolds N.K."/>
            <person name="Benny G.L."/>
            <person name="Smith M.E."/>
            <person name="James T.Y."/>
            <person name="Grigoriev I.V."/>
        </authorList>
    </citation>
    <scope>NUCLEOTIDE SEQUENCE [LARGE SCALE GENOMIC DNA]</scope>
    <source>
        <strain evidence="5">RSA 468</strain>
    </source>
</reference>
<dbReference type="PANTHER" id="PTHR11223">
    <property type="entry name" value="EXPORTIN 1/5"/>
    <property type="match status" value="1"/>
</dbReference>
<feature type="domain" description="Exportin-5 C-terminal" evidence="3">
    <location>
        <begin position="394"/>
        <end position="1185"/>
    </location>
</feature>
<dbReference type="GO" id="GO:0042565">
    <property type="term" value="C:RNA nuclear export complex"/>
    <property type="evidence" value="ECO:0007669"/>
    <property type="project" value="TreeGrafter"/>
</dbReference>
<dbReference type="Gene3D" id="1.25.10.10">
    <property type="entry name" value="Leucine-rich Repeat Variant"/>
    <property type="match status" value="1"/>
</dbReference>
<dbReference type="AlphaFoldDB" id="A0A4V1J5R8"/>
<evidence type="ECO:0000256" key="1">
    <source>
        <dbReference type="ARBA" id="ARBA00009466"/>
    </source>
</evidence>
<dbReference type="GO" id="GO:0006611">
    <property type="term" value="P:protein export from nucleus"/>
    <property type="evidence" value="ECO:0007669"/>
    <property type="project" value="InterPro"/>
</dbReference>
<dbReference type="GO" id="GO:0031267">
    <property type="term" value="F:small GTPase binding"/>
    <property type="evidence" value="ECO:0007669"/>
    <property type="project" value="InterPro"/>
</dbReference>